<gene>
    <name evidence="1" type="ORF">A9J31_14830</name>
</gene>
<accession>A0A1A7R9J8</accession>
<keyword evidence="2" id="KW-1185">Reference proteome</keyword>
<reference evidence="2" key="1">
    <citation type="submission" date="2016-06" db="EMBL/GenBank/DDBJ databases">
        <authorList>
            <person name="Radolfova-Krizova L."/>
            <person name="Nemec A."/>
        </authorList>
    </citation>
    <scope>NUCLEOTIDE SEQUENCE [LARGE SCALE GENOMIC DNA]</scope>
    <source>
        <strain evidence="2">ANC 4275</strain>
    </source>
</reference>
<organism evidence="1 2">
    <name type="scientific">Acinetobacter gandensis</name>
    <dbReference type="NCBI Taxonomy" id="1443941"/>
    <lineage>
        <taxon>Bacteria</taxon>
        <taxon>Pseudomonadati</taxon>
        <taxon>Pseudomonadota</taxon>
        <taxon>Gammaproteobacteria</taxon>
        <taxon>Moraxellales</taxon>
        <taxon>Moraxellaceae</taxon>
        <taxon>Acinetobacter</taxon>
    </lineage>
</organism>
<evidence type="ECO:0000313" key="2">
    <source>
        <dbReference type="Proteomes" id="UP000185753"/>
    </source>
</evidence>
<dbReference type="Proteomes" id="UP000185753">
    <property type="component" value="Unassembled WGS sequence"/>
</dbReference>
<evidence type="ECO:0000313" key="1">
    <source>
        <dbReference type="EMBL" id="OBX28945.1"/>
    </source>
</evidence>
<dbReference type="EMBL" id="LZDS01000015">
    <property type="protein sequence ID" value="OBX28945.1"/>
    <property type="molecule type" value="Genomic_DNA"/>
</dbReference>
<dbReference type="AlphaFoldDB" id="A0A1A7R9J8"/>
<sequence length="90" mass="10270">MALTMNDLKTVNDFNANNYGVEIGMNEQFQYFVTVKVNDVDHVIHTASGKIRFTRNLPFLIQEIYSMCSNAKTISLNFEGKLFVLENSSK</sequence>
<name>A0A1A7R9J8_9GAMM</name>
<comment type="caution">
    <text evidence="1">The sequence shown here is derived from an EMBL/GenBank/DDBJ whole genome shotgun (WGS) entry which is preliminary data.</text>
</comment>
<dbReference type="RefSeq" id="WP_067763346.1">
    <property type="nucleotide sequence ID" value="NZ_LZDS01000015.1"/>
</dbReference>
<proteinExistence type="predicted"/>
<protein>
    <submittedName>
        <fullName evidence="1">Uncharacterized protein</fullName>
    </submittedName>
</protein>